<organism evidence="1 2">
    <name type="scientific">Spirodela intermedia</name>
    <name type="common">Intermediate duckweed</name>
    <dbReference type="NCBI Taxonomy" id="51605"/>
    <lineage>
        <taxon>Eukaryota</taxon>
        <taxon>Viridiplantae</taxon>
        <taxon>Streptophyta</taxon>
        <taxon>Embryophyta</taxon>
        <taxon>Tracheophyta</taxon>
        <taxon>Spermatophyta</taxon>
        <taxon>Magnoliopsida</taxon>
        <taxon>Liliopsida</taxon>
        <taxon>Araceae</taxon>
        <taxon>Lemnoideae</taxon>
        <taxon>Spirodela</taxon>
    </lineage>
</organism>
<dbReference type="EMBL" id="LR746279">
    <property type="protein sequence ID" value="CAA7409261.1"/>
    <property type="molecule type" value="Genomic_DNA"/>
</dbReference>
<gene>
    <name evidence="1" type="ORF">SI8410_16019939</name>
</gene>
<protein>
    <submittedName>
        <fullName evidence="1">Uncharacterized protein</fullName>
    </submittedName>
</protein>
<keyword evidence="2" id="KW-1185">Reference proteome</keyword>
<sequence>MGDLLDEIRTTYDTDPMMEDGIIYVEGQRPYIP</sequence>
<reference evidence="1" key="1">
    <citation type="submission" date="2020-02" db="EMBL/GenBank/DDBJ databases">
        <authorList>
            <person name="Scholz U."/>
            <person name="Mascher M."/>
            <person name="Fiebig A."/>
        </authorList>
    </citation>
    <scope>NUCLEOTIDE SEQUENCE</scope>
</reference>
<dbReference type="Proteomes" id="UP000663760">
    <property type="component" value="Chromosome 16"/>
</dbReference>
<evidence type="ECO:0000313" key="2">
    <source>
        <dbReference type="Proteomes" id="UP000663760"/>
    </source>
</evidence>
<accession>A0A7I8LGV8</accession>
<evidence type="ECO:0000313" key="1">
    <source>
        <dbReference type="EMBL" id="CAA7409261.1"/>
    </source>
</evidence>
<name>A0A7I8LGV8_SPIIN</name>
<dbReference type="AlphaFoldDB" id="A0A7I8LGV8"/>
<proteinExistence type="predicted"/>